<comment type="subcellular location">
    <subcellularLocation>
        <location evidence="1">Membrane</location>
    </subcellularLocation>
</comment>
<accession>A0A183DG26</accession>
<dbReference type="Pfam" id="PF10320">
    <property type="entry name" value="7TM_GPCR_Srsx"/>
    <property type="match status" value="1"/>
</dbReference>
<dbReference type="PANTHER" id="PTHR23360">
    <property type="entry name" value="G-PROTEIN COUPLED RECEPTORS FAMILY 1 PROFILE DOMAIN-CONTAINING PROTEIN-RELATED"/>
    <property type="match status" value="1"/>
</dbReference>
<evidence type="ECO:0000259" key="6">
    <source>
        <dbReference type="PROSITE" id="PS50262"/>
    </source>
</evidence>
<evidence type="ECO:0000313" key="9">
    <source>
        <dbReference type="WBParaSite" id="GPUH_0000767601-mRNA-1"/>
    </source>
</evidence>
<reference evidence="9" key="1">
    <citation type="submission" date="2016-06" db="UniProtKB">
        <authorList>
            <consortium name="WormBaseParasite"/>
        </authorList>
    </citation>
    <scope>IDENTIFICATION</scope>
</reference>
<evidence type="ECO:0000313" key="8">
    <source>
        <dbReference type="Proteomes" id="UP000271098"/>
    </source>
</evidence>
<protein>
    <submittedName>
        <fullName evidence="9">G_PROTEIN_RECEP_F1_2 domain-containing protein</fullName>
    </submittedName>
</protein>
<evidence type="ECO:0000256" key="3">
    <source>
        <dbReference type="ARBA" id="ARBA00022989"/>
    </source>
</evidence>
<evidence type="ECO:0000256" key="4">
    <source>
        <dbReference type="ARBA" id="ARBA00023136"/>
    </source>
</evidence>
<evidence type="ECO:0000313" key="7">
    <source>
        <dbReference type="EMBL" id="VDK59195.1"/>
    </source>
</evidence>
<feature type="transmembrane region" description="Helical" evidence="5">
    <location>
        <begin position="77"/>
        <end position="96"/>
    </location>
</feature>
<dbReference type="Gene3D" id="1.20.1070.10">
    <property type="entry name" value="Rhodopsin 7-helix transmembrane proteins"/>
    <property type="match status" value="1"/>
</dbReference>
<evidence type="ECO:0000256" key="5">
    <source>
        <dbReference type="SAM" id="Phobius"/>
    </source>
</evidence>
<feature type="domain" description="G-protein coupled receptors family 1 profile" evidence="6">
    <location>
        <begin position="18"/>
        <end position="107"/>
    </location>
</feature>
<name>A0A183DG26_9BILA</name>
<dbReference type="PANTHER" id="PTHR23360:SF37">
    <property type="entry name" value="G-PROTEIN COUPLED RECEPTORS FAMILY 1 PROFILE DOMAIN-CONTAINING PROTEIN"/>
    <property type="match status" value="1"/>
</dbReference>
<evidence type="ECO:0000256" key="2">
    <source>
        <dbReference type="ARBA" id="ARBA00022692"/>
    </source>
</evidence>
<dbReference type="InterPro" id="IPR017452">
    <property type="entry name" value="GPCR_Rhodpsn_7TM"/>
</dbReference>
<dbReference type="InterPro" id="IPR047130">
    <property type="entry name" value="7TM_GPCR_Srsx_nematod"/>
</dbReference>
<gene>
    <name evidence="7" type="ORF">GPUH_LOCUS7665</name>
</gene>
<dbReference type="EMBL" id="UYRT01020406">
    <property type="protein sequence ID" value="VDK59195.1"/>
    <property type="molecule type" value="Genomic_DNA"/>
</dbReference>
<dbReference type="SUPFAM" id="SSF81321">
    <property type="entry name" value="Family A G protein-coupled receptor-like"/>
    <property type="match status" value="1"/>
</dbReference>
<keyword evidence="2 5" id="KW-0812">Transmembrane</keyword>
<dbReference type="OrthoDB" id="5863619at2759"/>
<evidence type="ECO:0000256" key="1">
    <source>
        <dbReference type="ARBA" id="ARBA00004370"/>
    </source>
</evidence>
<dbReference type="InterPro" id="IPR019424">
    <property type="entry name" value="7TM_GPCR_Srsx"/>
</dbReference>
<keyword evidence="4 5" id="KW-0472">Membrane</keyword>
<dbReference type="Proteomes" id="UP000271098">
    <property type="component" value="Unassembled WGS sequence"/>
</dbReference>
<feature type="transmembrane region" description="Helical" evidence="5">
    <location>
        <begin position="6"/>
        <end position="27"/>
    </location>
</feature>
<reference evidence="7 8" key="2">
    <citation type="submission" date="2018-11" db="EMBL/GenBank/DDBJ databases">
        <authorList>
            <consortium name="Pathogen Informatics"/>
        </authorList>
    </citation>
    <scope>NUCLEOTIDE SEQUENCE [LARGE SCALE GENOMIC DNA]</scope>
</reference>
<dbReference type="AlphaFoldDB" id="A0A183DG26"/>
<dbReference type="WBParaSite" id="GPUH_0000767601-mRNA-1">
    <property type="protein sequence ID" value="GPUH_0000767601-mRNA-1"/>
    <property type="gene ID" value="GPUH_0000767601"/>
</dbReference>
<proteinExistence type="predicted"/>
<organism evidence="9">
    <name type="scientific">Gongylonema pulchrum</name>
    <dbReference type="NCBI Taxonomy" id="637853"/>
    <lineage>
        <taxon>Eukaryota</taxon>
        <taxon>Metazoa</taxon>
        <taxon>Ecdysozoa</taxon>
        <taxon>Nematoda</taxon>
        <taxon>Chromadorea</taxon>
        <taxon>Rhabditida</taxon>
        <taxon>Spirurina</taxon>
        <taxon>Spiruromorpha</taxon>
        <taxon>Spiruroidea</taxon>
        <taxon>Gongylonematidae</taxon>
        <taxon>Gongylonema</taxon>
    </lineage>
</organism>
<sequence length="107" mass="11900">MEIGAIMSVPLLILGMFGNLHLIYATLKHKQLQQRNGILVGIIAFLHFICEMHRSKSTAEILLGKSLMTRIKCQRSVFLMGFSFNMAGIAILFLAIDRLIAVASPLK</sequence>
<dbReference type="GO" id="GO:0016020">
    <property type="term" value="C:membrane"/>
    <property type="evidence" value="ECO:0007669"/>
    <property type="project" value="UniProtKB-SubCell"/>
</dbReference>
<keyword evidence="8" id="KW-1185">Reference proteome</keyword>
<keyword evidence="3 5" id="KW-1133">Transmembrane helix</keyword>
<dbReference type="PROSITE" id="PS50262">
    <property type="entry name" value="G_PROTEIN_RECEP_F1_2"/>
    <property type="match status" value="1"/>
</dbReference>